<name>A0ABN9C5W0_9NEOB</name>
<proteinExistence type="predicted"/>
<evidence type="ECO:0000313" key="1">
    <source>
        <dbReference type="EMBL" id="CAI9555414.1"/>
    </source>
</evidence>
<organism evidence="1 2">
    <name type="scientific">Staurois parvus</name>
    <dbReference type="NCBI Taxonomy" id="386267"/>
    <lineage>
        <taxon>Eukaryota</taxon>
        <taxon>Metazoa</taxon>
        <taxon>Chordata</taxon>
        <taxon>Craniata</taxon>
        <taxon>Vertebrata</taxon>
        <taxon>Euteleostomi</taxon>
        <taxon>Amphibia</taxon>
        <taxon>Batrachia</taxon>
        <taxon>Anura</taxon>
        <taxon>Neobatrachia</taxon>
        <taxon>Ranoidea</taxon>
        <taxon>Ranidae</taxon>
        <taxon>Staurois</taxon>
    </lineage>
</organism>
<evidence type="ECO:0000313" key="2">
    <source>
        <dbReference type="Proteomes" id="UP001162483"/>
    </source>
</evidence>
<dbReference type="Proteomes" id="UP001162483">
    <property type="component" value="Unassembled WGS sequence"/>
</dbReference>
<reference evidence="1" key="1">
    <citation type="submission" date="2023-05" db="EMBL/GenBank/DDBJ databases">
        <authorList>
            <person name="Stuckert A."/>
        </authorList>
    </citation>
    <scope>NUCLEOTIDE SEQUENCE</scope>
</reference>
<sequence>MSHFCIFEFPAGFIPRTSRNGTRKTDIGIDRRTWPGTLLGGHRGSAGQGKCWRDP</sequence>
<accession>A0ABN9C5W0</accession>
<gene>
    <name evidence="1" type="ORF">SPARVUS_LOCUS4376973</name>
</gene>
<keyword evidence="2" id="KW-1185">Reference proteome</keyword>
<comment type="caution">
    <text evidence="1">The sequence shown here is derived from an EMBL/GenBank/DDBJ whole genome shotgun (WGS) entry which is preliminary data.</text>
</comment>
<protein>
    <submittedName>
        <fullName evidence="1">Uncharacterized protein</fullName>
    </submittedName>
</protein>
<dbReference type="EMBL" id="CATNWA010008097">
    <property type="protein sequence ID" value="CAI9555414.1"/>
    <property type="molecule type" value="Genomic_DNA"/>
</dbReference>